<dbReference type="SUPFAM" id="SSF53756">
    <property type="entry name" value="UDP-Glycosyltransferase/glycogen phosphorylase"/>
    <property type="match status" value="1"/>
</dbReference>
<accession>A0A202E752</accession>
<dbReference type="CDD" id="cd03801">
    <property type="entry name" value="GT4_PimA-like"/>
    <property type="match status" value="1"/>
</dbReference>
<dbReference type="AlphaFoldDB" id="A0A202E752"/>
<proteinExistence type="predicted"/>
<dbReference type="PANTHER" id="PTHR12526:SF637">
    <property type="entry name" value="GLYCOSYLTRANSFERASE EPSF-RELATED"/>
    <property type="match status" value="1"/>
</dbReference>
<dbReference type="InterPro" id="IPR028098">
    <property type="entry name" value="Glyco_trans_4-like_N"/>
</dbReference>
<keyword evidence="3" id="KW-1185">Reference proteome</keyword>
<dbReference type="RefSeq" id="WP_054862521.1">
    <property type="nucleotide sequence ID" value="NZ_MWPH01000002.1"/>
</dbReference>
<dbReference type="Pfam" id="PF13692">
    <property type="entry name" value="Glyco_trans_1_4"/>
    <property type="match status" value="1"/>
</dbReference>
<dbReference type="EMBL" id="MWPH01000002">
    <property type="protein sequence ID" value="OVE84085.1"/>
    <property type="molecule type" value="Genomic_DNA"/>
</dbReference>
<comment type="caution">
    <text evidence="2">The sequence shown here is derived from an EMBL/GenBank/DDBJ whole genome shotgun (WGS) entry which is preliminary data.</text>
</comment>
<dbReference type="Pfam" id="PF13439">
    <property type="entry name" value="Glyco_transf_4"/>
    <property type="match status" value="1"/>
</dbReference>
<reference evidence="2 3" key="1">
    <citation type="submission" date="2017-02" db="EMBL/GenBank/DDBJ databases">
        <title>Natronthermophilus aegyptiacus gen. nov.,sp. nov., an aerobic, extremely halophilic alkalithermophilic archaeon isolated from the athalassohaline Wadi An Natrun, Egypt.</title>
        <authorList>
            <person name="Zhao B."/>
        </authorList>
    </citation>
    <scope>NUCLEOTIDE SEQUENCE [LARGE SCALE GENOMIC DNA]</scope>
    <source>
        <strain evidence="2 3">CGMCC 1.3597</strain>
    </source>
</reference>
<protein>
    <recommendedName>
        <fullName evidence="1">Glycosyltransferase subfamily 4-like N-terminal domain-containing protein</fullName>
    </recommendedName>
</protein>
<organism evidence="2 3">
    <name type="scientific">Natronolimnobius baerhuensis</name>
    <dbReference type="NCBI Taxonomy" id="253108"/>
    <lineage>
        <taxon>Archaea</taxon>
        <taxon>Methanobacteriati</taxon>
        <taxon>Methanobacteriota</taxon>
        <taxon>Stenosarchaea group</taxon>
        <taxon>Halobacteria</taxon>
        <taxon>Halobacteriales</taxon>
        <taxon>Natrialbaceae</taxon>
        <taxon>Natronolimnobius</taxon>
    </lineage>
</organism>
<name>A0A202E752_9EURY</name>
<dbReference type="OrthoDB" id="132546at2157"/>
<evidence type="ECO:0000259" key="1">
    <source>
        <dbReference type="Pfam" id="PF13439"/>
    </source>
</evidence>
<evidence type="ECO:0000313" key="3">
    <source>
        <dbReference type="Proteomes" id="UP000196084"/>
    </source>
</evidence>
<evidence type="ECO:0000313" key="2">
    <source>
        <dbReference type="EMBL" id="OVE84085.1"/>
    </source>
</evidence>
<dbReference type="Proteomes" id="UP000196084">
    <property type="component" value="Unassembled WGS sequence"/>
</dbReference>
<feature type="domain" description="Glycosyltransferase subfamily 4-like N-terminal" evidence="1">
    <location>
        <begin position="19"/>
        <end position="211"/>
    </location>
</feature>
<sequence length="407" mass="44523">MRLLQLGGVPPDIGGRSAGGVVTHSWELSAQLAANGHEVALLANNVSQSSHPVRIDGVDVYGVSPQDGLRALGRNLRSIPIVRTLFSWFDDFPASARARYVAYSFVCLDVIQRFEPDVIHVHHAEVRFPPALIAAREAASSPPLVVTVHSTHTITQSEPAVVARFHPLVAKNVQYIDNMIYVSQDVREDFHEHFSPCPHEWVVPNPIDISRFSNVTADLPQPLSSSTGTSGTAAHQLLFVGNLVKRKGIYALLEAIAAVVETHDVHLTVVGDGPERDCVQSYAREQGIADRVSFEGIVDDVRPYYEAADLFVLPSRSESFGIVYLEAMACGVPVVGTTAVPEMVVPGDGICSVRVDPDDVDALTEGIREALSAEWDSSRIRAFANEFSWETCLTQYERIYAEVDSRE</sequence>
<dbReference type="PANTHER" id="PTHR12526">
    <property type="entry name" value="GLYCOSYLTRANSFERASE"/>
    <property type="match status" value="1"/>
</dbReference>
<gene>
    <name evidence="2" type="ORF">B2G88_06530</name>
</gene>
<dbReference type="Gene3D" id="3.40.50.2000">
    <property type="entry name" value="Glycogen Phosphorylase B"/>
    <property type="match status" value="2"/>
</dbReference>